<evidence type="ECO:0000259" key="5">
    <source>
        <dbReference type="Pfam" id="PF00171"/>
    </source>
</evidence>
<dbReference type="CDD" id="cd07103">
    <property type="entry name" value="ALDH_F5_SSADH_GabD"/>
    <property type="match status" value="1"/>
</dbReference>
<protein>
    <submittedName>
        <fullName evidence="6">NAD-dependent succinate-semialdehyde dehydrogenase</fullName>
    </submittedName>
</protein>
<dbReference type="InterPro" id="IPR016163">
    <property type="entry name" value="Ald_DH_C"/>
</dbReference>
<evidence type="ECO:0000313" key="7">
    <source>
        <dbReference type="Proteomes" id="UP000235836"/>
    </source>
</evidence>
<dbReference type="AlphaFoldDB" id="A0A2N6T4L4"/>
<dbReference type="Gene3D" id="3.40.605.10">
    <property type="entry name" value="Aldehyde Dehydrogenase, Chain A, domain 1"/>
    <property type="match status" value="1"/>
</dbReference>
<evidence type="ECO:0000313" key="6">
    <source>
        <dbReference type="EMBL" id="PMC64255.1"/>
    </source>
</evidence>
<accession>A0A2N6T4L4</accession>
<comment type="similarity">
    <text evidence="1 4">Belongs to the aldehyde dehydrogenase family.</text>
</comment>
<evidence type="ECO:0000256" key="1">
    <source>
        <dbReference type="ARBA" id="ARBA00009986"/>
    </source>
</evidence>
<dbReference type="FunFam" id="3.40.309.10:FF:000004">
    <property type="entry name" value="Succinate-semialdehyde dehydrogenase I"/>
    <property type="match status" value="1"/>
</dbReference>
<dbReference type="GO" id="GO:0009450">
    <property type="term" value="P:gamma-aminobutyric acid catabolic process"/>
    <property type="evidence" value="ECO:0007669"/>
    <property type="project" value="TreeGrafter"/>
</dbReference>
<evidence type="ECO:0000256" key="2">
    <source>
        <dbReference type="ARBA" id="ARBA00023002"/>
    </source>
</evidence>
<dbReference type="InterPro" id="IPR015590">
    <property type="entry name" value="Aldehyde_DH_dom"/>
</dbReference>
<dbReference type="EMBL" id="PNHG01000008">
    <property type="protein sequence ID" value="PMC64255.1"/>
    <property type="molecule type" value="Genomic_DNA"/>
</dbReference>
<dbReference type="InterPro" id="IPR016162">
    <property type="entry name" value="Ald_DH_N"/>
</dbReference>
<organism evidence="6 7">
    <name type="scientific">Corynebacterium tuscaniense</name>
    <dbReference type="NCBI Taxonomy" id="302449"/>
    <lineage>
        <taxon>Bacteria</taxon>
        <taxon>Bacillati</taxon>
        <taxon>Actinomycetota</taxon>
        <taxon>Actinomycetes</taxon>
        <taxon>Mycobacteriales</taxon>
        <taxon>Corynebacteriaceae</taxon>
        <taxon>Corynebacterium</taxon>
    </lineage>
</organism>
<dbReference type="Gene3D" id="3.40.309.10">
    <property type="entry name" value="Aldehyde Dehydrogenase, Chain A, domain 2"/>
    <property type="match status" value="1"/>
</dbReference>
<evidence type="ECO:0000256" key="4">
    <source>
        <dbReference type="RuleBase" id="RU003345"/>
    </source>
</evidence>
<dbReference type="InterPro" id="IPR050740">
    <property type="entry name" value="Aldehyde_DH_Superfamily"/>
</dbReference>
<name>A0A2N6T4L4_9CORY</name>
<comment type="caution">
    <text evidence="6">The sequence shown here is derived from an EMBL/GenBank/DDBJ whole genome shotgun (WGS) entry which is preliminary data.</text>
</comment>
<dbReference type="Proteomes" id="UP000235836">
    <property type="component" value="Unassembled WGS sequence"/>
</dbReference>
<dbReference type="GO" id="GO:0004777">
    <property type="term" value="F:succinate-semialdehyde dehydrogenase (NAD+) activity"/>
    <property type="evidence" value="ECO:0007669"/>
    <property type="project" value="TreeGrafter"/>
</dbReference>
<dbReference type="PANTHER" id="PTHR43353:SF5">
    <property type="entry name" value="SUCCINATE-SEMIALDEHYDE DEHYDROGENASE, MITOCHONDRIAL"/>
    <property type="match status" value="1"/>
</dbReference>
<feature type="active site" evidence="3">
    <location>
        <position position="266"/>
    </location>
</feature>
<keyword evidence="7" id="KW-1185">Reference proteome</keyword>
<dbReference type="InterPro" id="IPR029510">
    <property type="entry name" value="Ald_DH_CS_GLU"/>
</dbReference>
<sequence>MIMADTKGSVNTTTLLDSLPTGLFIGGQWREASSGESFEVCNPATGEVLATLSSANSDDAVAALDAAAKVQKEWARTSARERSEILTRAYQLVTERSEEFATLMTLEMGKPLAEARGEVKYGAEYLRWFAEETVRQYGHTQEVPEGGIRMVTRRKPVGPCLLITPWNFPLAMATRKVGPAVAAGCTMVLKPAELTPLTTQYFAQTMVEAGLPAGVLNVVCGTDPAAISEPLIADPRLRKVSFTGSTTVGKILMKQAADSVLRTSMELGGNAPFIVFEDADIDQAVAGAMAAKMRNIGEACTAANRFLIHSEVVEEFTEKLVTAMEALTVGNGMDDGVDVGPLIEEKARKNVASLVDDAKGNGAEVLTGGNAIDGDGFFFQPTVLRGASTDSRIFQEEIFGPVASIYEFTDEDEAIELANSTPYGLASYVFSEDPDRLWRLADGLEFGIVGYNAGVVSNAAVPFGGVKHSGLGREGGAEGIDEYTEVQYIGVRDPYANK</sequence>
<gene>
    <name evidence="6" type="ORF">CJ203_06760</name>
</gene>
<feature type="domain" description="Aldehyde dehydrogenase" evidence="5">
    <location>
        <begin position="29"/>
        <end position="488"/>
    </location>
</feature>
<reference evidence="6 7" key="1">
    <citation type="submission" date="2017-09" db="EMBL/GenBank/DDBJ databases">
        <title>Bacterial strain isolated from the female urinary microbiota.</title>
        <authorList>
            <person name="Thomas-White K."/>
            <person name="Kumar N."/>
            <person name="Forster S."/>
            <person name="Putonti C."/>
            <person name="Lawley T."/>
            <person name="Wolfe A.J."/>
        </authorList>
    </citation>
    <scope>NUCLEOTIDE SEQUENCE [LARGE SCALE GENOMIC DNA]</scope>
    <source>
        <strain evidence="6 7">UMB0792</strain>
    </source>
</reference>
<proteinExistence type="inferred from homology"/>
<keyword evidence="2 4" id="KW-0560">Oxidoreductase</keyword>
<dbReference type="SUPFAM" id="SSF53720">
    <property type="entry name" value="ALDH-like"/>
    <property type="match status" value="1"/>
</dbReference>
<evidence type="ECO:0000256" key="3">
    <source>
        <dbReference type="PROSITE-ProRule" id="PRU10007"/>
    </source>
</evidence>
<dbReference type="Pfam" id="PF00171">
    <property type="entry name" value="Aldedh"/>
    <property type="match status" value="1"/>
</dbReference>
<dbReference type="PROSITE" id="PS00687">
    <property type="entry name" value="ALDEHYDE_DEHYDR_GLU"/>
    <property type="match status" value="1"/>
</dbReference>
<dbReference type="FunFam" id="3.40.605.10:FF:000005">
    <property type="entry name" value="Succinate-semialdehyde dehydrogenase I"/>
    <property type="match status" value="1"/>
</dbReference>
<dbReference type="InterPro" id="IPR016161">
    <property type="entry name" value="Ald_DH/histidinol_DH"/>
</dbReference>
<dbReference type="PANTHER" id="PTHR43353">
    <property type="entry name" value="SUCCINATE-SEMIALDEHYDE DEHYDROGENASE, MITOCHONDRIAL"/>
    <property type="match status" value="1"/>
</dbReference>